<evidence type="ECO:0000259" key="1">
    <source>
        <dbReference type="Pfam" id="PF00724"/>
    </source>
</evidence>
<dbReference type="GO" id="GO:0003959">
    <property type="term" value="F:NADPH dehydrogenase activity"/>
    <property type="evidence" value="ECO:0007669"/>
    <property type="project" value="TreeGrafter"/>
</dbReference>
<dbReference type="Pfam" id="PF00724">
    <property type="entry name" value="Oxidored_FMN"/>
    <property type="match status" value="1"/>
</dbReference>
<name>A0A8H7D0F5_9AGAR</name>
<feature type="domain" description="NADH:flavin oxidoreductase/NADH oxidase N-terminal" evidence="1">
    <location>
        <begin position="13"/>
        <end position="343"/>
    </location>
</feature>
<dbReference type="GO" id="GO:0010181">
    <property type="term" value="F:FMN binding"/>
    <property type="evidence" value="ECO:0007669"/>
    <property type="project" value="InterPro"/>
</dbReference>
<evidence type="ECO:0000313" key="3">
    <source>
        <dbReference type="Proteomes" id="UP000620124"/>
    </source>
</evidence>
<sequence>MLNSIQMSASTSKLFQPTQVGDLQLAHRIVFAPATRYRVDDTHTPVPLVAEYYEQRASVPGSLLISEATLVAQRAGGAKNTPGIWSDAQISAWKAVTDRVHAKGSFIYLQIWALGRAVQADVLAKESIACVSASDIPLPGGPTPRPLTVDEIKEYAELFAQGASNAVHKAGFDGVEIHGANGYLIDQFLHPGSNVRTDAYGGSIENRVRFALEVTEAVVKAVGQQKTAFRISPWGTWQEMDFDDPMPTYAHLVTELRDRYPDLAYLHVVEPRADGDQTASSVKEHHSNDFLREIWGSRPFISAGGYTRASAIAVAEEKGDLVAFARPYIANPDLPYRLIHDIALTVGNRALYYALGSVDPKGYTDYPFVSPVDLLSSKLAKVL</sequence>
<dbReference type="Gene3D" id="3.20.20.70">
    <property type="entry name" value="Aldolase class I"/>
    <property type="match status" value="1"/>
</dbReference>
<proteinExistence type="predicted"/>
<dbReference type="AlphaFoldDB" id="A0A8H7D0F5"/>
<dbReference type="CDD" id="cd02933">
    <property type="entry name" value="OYE_like_FMN"/>
    <property type="match status" value="1"/>
</dbReference>
<comment type="caution">
    <text evidence="2">The sequence shown here is derived from an EMBL/GenBank/DDBJ whole genome shotgun (WGS) entry which is preliminary data.</text>
</comment>
<dbReference type="PANTHER" id="PTHR22893:SF91">
    <property type="entry name" value="NADPH DEHYDROGENASE 2-RELATED"/>
    <property type="match status" value="1"/>
</dbReference>
<dbReference type="OrthoDB" id="276546at2759"/>
<dbReference type="InterPro" id="IPR013785">
    <property type="entry name" value="Aldolase_TIM"/>
</dbReference>
<dbReference type="EMBL" id="JACAZI010000007">
    <property type="protein sequence ID" value="KAF7356965.1"/>
    <property type="molecule type" value="Genomic_DNA"/>
</dbReference>
<keyword evidence="3" id="KW-1185">Reference proteome</keyword>
<accession>A0A8H7D0F5</accession>
<dbReference type="Proteomes" id="UP000620124">
    <property type="component" value="Unassembled WGS sequence"/>
</dbReference>
<organism evidence="2 3">
    <name type="scientific">Mycena venus</name>
    <dbReference type="NCBI Taxonomy" id="2733690"/>
    <lineage>
        <taxon>Eukaryota</taxon>
        <taxon>Fungi</taxon>
        <taxon>Dikarya</taxon>
        <taxon>Basidiomycota</taxon>
        <taxon>Agaricomycotina</taxon>
        <taxon>Agaricomycetes</taxon>
        <taxon>Agaricomycetidae</taxon>
        <taxon>Agaricales</taxon>
        <taxon>Marasmiineae</taxon>
        <taxon>Mycenaceae</taxon>
        <taxon>Mycena</taxon>
    </lineage>
</organism>
<reference evidence="2" key="1">
    <citation type="submission" date="2020-05" db="EMBL/GenBank/DDBJ databases">
        <title>Mycena genomes resolve the evolution of fungal bioluminescence.</title>
        <authorList>
            <person name="Tsai I.J."/>
        </authorList>
    </citation>
    <scope>NUCLEOTIDE SEQUENCE</scope>
    <source>
        <strain evidence="2">CCC161011</strain>
    </source>
</reference>
<dbReference type="InterPro" id="IPR001155">
    <property type="entry name" value="OxRdtase_FMN_N"/>
</dbReference>
<evidence type="ECO:0000313" key="2">
    <source>
        <dbReference type="EMBL" id="KAF7356965.1"/>
    </source>
</evidence>
<dbReference type="FunFam" id="3.20.20.70:FF:000138">
    <property type="entry name" value="NADPH dehydrogenase 1"/>
    <property type="match status" value="1"/>
</dbReference>
<gene>
    <name evidence="2" type="ORF">MVEN_01032500</name>
</gene>
<dbReference type="InterPro" id="IPR045247">
    <property type="entry name" value="Oye-like"/>
</dbReference>
<dbReference type="PANTHER" id="PTHR22893">
    <property type="entry name" value="NADH OXIDOREDUCTASE-RELATED"/>
    <property type="match status" value="1"/>
</dbReference>
<protein>
    <submittedName>
        <fullName evidence="2">Putative inactive dehydrogenase EasA</fullName>
    </submittedName>
</protein>
<dbReference type="SUPFAM" id="SSF51395">
    <property type="entry name" value="FMN-linked oxidoreductases"/>
    <property type="match status" value="1"/>
</dbReference>